<evidence type="ECO:0000256" key="1">
    <source>
        <dbReference type="ARBA" id="ARBA00023002"/>
    </source>
</evidence>
<dbReference type="AlphaFoldDB" id="A0A1U7NU26"/>
<dbReference type="SUPFAM" id="SSF50129">
    <property type="entry name" value="GroES-like"/>
    <property type="match status" value="1"/>
</dbReference>
<sequence>MTDVDMTDVDMKGVDPKGRMFSWPFSGNGLGGVGVGGQPVSEAVPTPGPAELLVRVDAVTLCASDGKMLRLGTDYPLLRGRDLQAQPTRLGHEVALTVVAVGQQRRGQYRVGQRLGLQPDVFVGGERRCFGVTLPGGLTQYLVLGSDVLEGDDGPYIFSVGGLDPDGRLSLADVAVTEPWACVEMAYQPKRRLQPLAGGRLWIHGDSAATGFVLPPFPGSEMTLSGSAQDYAEALSAQGHRIQRNELADILNGSQTFDDILLLDPADDLPERALPLLSRGGLLNLSVSADNTRRYETQVDASRLHYEPISLVGQAGPEVGAAYGEHRSDLRPGGSLLIHGAGGAMGRMHLERALSLPHPPGTIVATNRGAARLSELNLSFAAWAAARGVRLKLISPVQHPGFLEEEARRLGGFDDVVVNIPSLSEMQYAANFLRQDGLLALFAGIPEGQRLRLPLGNVAHFRAEFTGTSGSSLADQRRVIQKTLSGELDASSVIAAVCGLRAAREGLAAVMDGRYTGKIVVYPPLLDLPLLGLEELATVAPGVYAGLNAGRWTKAAEDALFAQFAQPVPTEAQP</sequence>
<name>A0A1U7NU26_9DEIO</name>
<dbReference type="SUPFAM" id="SSF51735">
    <property type="entry name" value="NAD(P)-binding Rossmann-fold domains"/>
    <property type="match status" value="1"/>
</dbReference>
<dbReference type="GO" id="GO:0016491">
    <property type="term" value="F:oxidoreductase activity"/>
    <property type="evidence" value="ECO:0007669"/>
    <property type="project" value="UniProtKB-KW"/>
</dbReference>
<dbReference type="InterPro" id="IPR011032">
    <property type="entry name" value="GroES-like_sf"/>
</dbReference>
<evidence type="ECO:0000259" key="2">
    <source>
        <dbReference type="Pfam" id="PF08240"/>
    </source>
</evidence>
<dbReference type="InterPro" id="IPR050129">
    <property type="entry name" value="Zn_alcohol_dh"/>
</dbReference>
<feature type="domain" description="Alcohol dehydrogenase-like N-terminal" evidence="2">
    <location>
        <begin position="48"/>
        <end position="144"/>
    </location>
</feature>
<dbReference type="STRING" id="249408.BOO71_0011896"/>
<organism evidence="3 4">
    <name type="scientific">Deinococcus marmoris</name>
    <dbReference type="NCBI Taxonomy" id="249408"/>
    <lineage>
        <taxon>Bacteria</taxon>
        <taxon>Thermotogati</taxon>
        <taxon>Deinococcota</taxon>
        <taxon>Deinococci</taxon>
        <taxon>Deinococcales</taxon>
        <taxon>Deinococcaceae</taxon>
        <taxon>Deinococcus</taxon>
    </lineage>
</organism>
<protein>
    <submittedName>
        <fullName evidence="3">Oxidoreductase linked to yggC</fullName>
    </submittedName>
</protein>
<dbReference type="Gene3D" id="3.90.180.10">
    <property type="entry name" value="Medium-chain alcohol dehydrogenases, catalytic domain"/>
    <property type="match status" value="2"/>
</dbReference>
<dbReference type="Pfam" id="PF08240">
    <property type="entry name" value="ADH_N"/>
    <property type="match status" value="1"/>
</dbReference>
<dbReference type="EMBL" id="MSTI01000142">
    <property type="protein sequence ID" value="OLV16422.1"/>
    <property type="molecule type" value="Genomic_DNA"/>
</dbReference>
<dbReference type="PANTHER" id="PTHR43401:SF2">
    <property type="entry name" value="L-THREONINE 3-DEHYDROGENASE"/>
    <property type="match status" value="1"/>
</dbReference>
<dbReference type="RefSeq" id="WP_139323082.1">
    <property type="nucleotide sequence ID" value="NZ_MSTI01000142.1"/>
</dbReference>
<reference evidence="3 4" key="1">
    <citation type="submission" date="2017-01" db="EMBL/GenBank/DDBJ databases">
        <title>Genome Analysis of Deinococcus marmoris KOPRI26562.</title>
        <authorList>
            <person name="Kim J.H."/>
            <person name="Oh H.-M."/>
        </authorList>
    </citation>
    <scope>NUCLEOTIDE SEQUENCE [LARGE SCALE GENOMIC DNA]</scope>
    <source>
        <strain evidence="3 4">KOPRI26562</strain>
    </source>
</reference>
<dbReference type="PANTHER" id="PTHR43401">
    <property type="entry name" value="L-THREONINE 3-DEHYDROGENASE"/>
    <property type="match status" value="1"/>
</dbReference>
<evidence type="ECO:0000313" key="4">
    <source>
        <dbReference type="Proteomes" id="UP000186607"/>
    </source>
</evidence>
<proteinExistence type="predicted"/>
<comment type="caution">
    <text evidence="3">The sequence shown here is derived from an EMBL/GenBank/DDBJ whole genome shotgun (WGS) entry which is preliminary data.</text>
</comment>
<gene>
    <name evidence="3" type="ORF">BOO71_0011896</name>
</gene>
<evidence type="ECO:0000313" key="3">
    <source>
        <dbReference type="EMBL" id="OLV16422.1"/>
    </source>
</evidence>
<accession>A0A1U7NU26</accession>
<dbReference type="Proteomes" id="UP000186607">
    <property type="component" value="Unassembled WGS sequence"/>
</dbReference>
<dbReference type="InterPro" id="IPR013154">
    <property type="entry name" value="ADH-like_N"/>
</dbReference>
<keyword evidence="1" id="KW-0560">Oxidoreductase</keyword>
<dbReference type="Gene3D" id="3.40.50.720">
    <property type="entry name" value="NAD(P)-binding Rossmann-like Domain"/>
    <property type="match status" value="1"/>
</dbReference>
<dbReference type="InterPro" id="IPR036291">
    <property type="entry name" value="NAD(P)-bd_dom_sf"/>
</dbReference>
<keyword evidence="4" id="KW-1185">Reference proteome</keyword>
<dbReference type="OrthoDB" id="9787435at2"/>